<dbReference type="AlphaFoldDB" id="A0A9P8FL86"/>
<proteinExistence type="predicted"/>
<feature type="non-terminal residue" evidence="2">
    <location>
        <position position="651"/>
    </location>
</feature>
<feature type="region of interest" description="Disordered" evidence="1">
    <location>
        <begin position="81"/>
        <end position="144"/>
    </location>
</feature>
<feature type="compositionally biased region" description="Pro residues" evidence="1">
    <location>
        <begin position="98"/>
        <end position="113"/>
    </location>
</feature>
<keyword evidence="3" id="KW-1185">Reference proteome</keyword>
<reference evidence="2" key="1">
    <citation type="journal article" date="2021" name="J Fungi (Basel)">
        <title>Virulence traits and population genomics of the black yeast Aureobasidium melanogenum.</title>
        <authorList>
            <person name="Cernosa A."/>
            <person name="Sun X."/>
            <person name="Gostincar C."/>
            <person name="Fang C."/>
            <person name="Gunde-Cimerman N."/>
            <person name="Song Z."/>
        </authorList>
    </citation>
    <scope>NUCLEOTIDE SEQUENCE</scope>
    <source>
        <strain evidence="2">EXF-9298</strain>
    </source>
</reference>
<reference evidence="2" key="2">
    <citation type="submission" date="2021-08" db="EMBL/GenBank/DDBJ databases">
        <authorList>
            <person name="Gostincar C."/>
            <person name="Sun X."/>
            <person name="Song Z."/>
            <person name="Gunde-Cimerman N."/>
        </authorList>
    </citation>
    <scope>NUCLEOTIDE SEQUENCE</scope>
    <source>
        <strain evidence="2">EXF-9298</strain>
    </source>
</reference>
<evidence type="ECO:0000313" key="2">
    <source>
        <dbReference type="EMBL" id="KAG9975894.1"/>
    </source>
</evidence>
<protein>
    <submittedName>
        <fullName evidence="2">Uncharacterized protein</fullName>
    </submittedName>
</protein>
<dbReference type="EMBL" id="JAHFXS010001725">
    <property type="protein sequence ID" value="KAG9975894.1"/>
    <property type="molecule type" value="Genomic_DNA"/>
</dbReference>
<name>A0A9P8FL86_AURME</name>
<organism evidence="2 3">
    <name type="scientific">Aureobasidium melanogenum</name>
    <name type="common">Aureobasidium pullulans var. melanogenum</name>
    <dbReference type="NCBI Taxonomy" id="46634"/>
    <lineage>
        <taxon>Eukaryota</taxon>
        <taxon>Fungi</taxon>
        <taxon>Dikarya</taxon>
        <taxon>Ascomycota</taxon>
        <taxon>Pezizomycotina</taxon>
        <taxon>Dothideomycetes</taxon>
        <taxon>Dothideomycetidae</taxon>
        <taxon>Dothideales</taxon>
        <taxon>Saccotheciaceae</taxon>
        <taxon>Aureobasidium</taxon>
    </lineage>
</organism>
<evidence type="ECO:0000256" key="1">
    <source>
        <dbReference type="SAM" id="MobiDB-lite"/>
    </source>
</evidence>
<feature type="region of interest" description="Disordered" evidence="1">
    <location>
        <begin position="1"/>
        <end position="67"/>
    </location>
</feature>
<gene>
    <name evidence="2" type="ORF">KCU98_g11067</name>
</gene>
<dbReference type="Proteomes" id="UP000729357">
    <property type="component" value="Unassembled WGS sequence"/>
</dbReference>
<feature type="compositionally biased region" description="Polar residues" evidence="1">
    <location>
        <begin position="81"/>
        <end position="91"/>
    </location>
</feature>
<sequence>LLSFADQDTHENSFILQDVDTSAFQPYPDPVELPVTKKPPRKVKDSATQPRPKRQKIHPVQPADQAERPLSLVEILQQSMAPTDTSTVNHESNANLSPSPPPPPPLWQNPPSAPVTMSSSTLSGSYPPLASRPTFNPAYQQPQPPDVGRFSKLAVPCFKCKAAHTQLTFGKSVMVCNLSVTPASYEELSATIPQSSDLTRHLFQIRAGYKLTGVSAAITGAIAMSGNSSSTSSVASPTCDYDYSTDTSISESDKKEVYALIHSQDRLTISLGNTASCDTASFGAEERLFYNACYAYPQVISARARHIRDKRIRKLGDTCVLAAFEGSECTEDGTIIAEIEQVEDISDPEDNTALCVYDGNLVDDEGDNFGALKWVCGPGIDKDWQNPLGIDITYRDPDSDFDNDTQSIFARSVDAELSRDHVTVAPADGPNCNSAQHRDTDTKVQGHCHSFNKPFSSLSATIKRAGHSKVGGSEPCSVLVFSDDKCKKDGAEIVDLNNTAALGVCHNVTLHHGNDLVTPIAGHSWKWVCGRQKINECINGAIDSGSDTDTDTDDETTTTVKKGKTFTVTATTSLACSLTTEAAHSVDVVTSVITQKPVTHTITSVFTKTQLRVRTKLITSVATAVSTVHHTLTKPFSTTYKVCDAEASRQS</sequence>
<feature type="non-terminal residue" evidence="2">
    <location>
        <position position="1"/>
    </location>
</feature>
<evidence type="ECO:0000313" key="3">
    <source>
        <dbReference type="Proteomes" id="UP000729357"/>
    </source>
</evidence>
<feature type="compositionally biased region" description="Polar residues" evidence="1">
    <location>
        <begin position="115"/>
        <end position="124"/>
    </location>
</feature>
<accession>A0A9P8FL86</accession>
<feature type="compositionally biased region" description="Polar residues" evidence="1">
    <location>
        <begin position="12"/>
        <end position="24"/>
    </location>
</feature>
<comment type="caution">
    <text evidence="2">The sequence shown here is derived from an EMBL/GenBank/DDBJ whole genome shotgun (WGS) entry which is preliminary data.</text>
</comment>